<dbReference type="SUPFAM" id="SSF51230">
    <property type="entry name" value="Single hybrid motif"/>
    <property type="match status" value="1"/>
</dbReference>
<dbReference type="RefSeq" id="WP_133767537.1">
    <property type="nucleotide sequence ID" value="NZ_BAAARP010000001.1"/>
</dbReference>
<protein>
    <submittedName>
        <fullName evidence="7">Biotin/lipoyl-binding protein</fullName>
    </submittedName>
</protein>
<dbReference type="AlphaFoldDB" id="A0A4V3EA68"/>
<dbReference type="PANTHER" id="PTHR30386:SF26">
    <property type="entry name" value="TRANSPORT PROTEIN COMB"/>
    <property type="match status" value="1"/>
</dbReference>
<dbReference type="Proteomes" id="UP000295344">
    <property type="component" value="Unassembled WGS sequence"/>
</dbReference>
<keyword evidence="8" id="KW-1185">Reference proteome</keyword>
<organism evidence="7 8">
    <name type="scientific">Amnibacterium kyonggiense</name>
    <dbReference type="NCBI Taxonomy" id="595671"/>
    <lineage>
        <taxon>Bacteria</taxon>
        <taxon>Bacillati</taxon>
        <taxon>Actinomycetota</taxon>
        <taxon>Actinomycetes</taxon>
        <taxon>Micrococcales</taxon>
        <taxon>Microbacteriaceae</taxon>
        <taxon>Amnibacterium</taxon>
    </lineage>
</organism>
<reference evidence="7 8" key="1">
    <citation type="submission" date="2019-03" db="EMBL/GenBank/DDBJ databases">
        <title>Genomic Encyclopedia of Archaeal and Bacterial Type Strains, Phase II (KMG-II): from individual species to whole genera.</title>
        <authorList>
            <person name="Goeker M."/>
        </authorList>
    </citation>
    <scope>NUCLEOTIDE SEQUENCE [LARGE SCALE GENOMIC DNA]</scope>
    <source>
        <strain evidence="7 8">DSM 24782</strain>
    </source>
</reference>
<evidence type="ECO:0000256" key="2">
    <source>
        <dbReference type="ARBA" id="ARBA00009477"/>
    </source>
</evidence>
<dbReference type="EMBL" id="SOAM01000004">
    <property type="protein sequence ID" value="TDS74874.1"/>
    <property type="molecule type" value="Genomic_DNA"/>
</dbReference>
<dbReference type="OrthoDB" id="3725787at2"/>
<evidence type="ECO:0000256" key="4">
    <source>
        <dbReference type="ARBA" id="ARBA00022989"/>
    </source>
</evidence>
<evidence type="ECO:0000313" key="8">
    <source>
        <dbReference type="Proteomes" id="UP000295344"/>
    </source>
</evidence>
<dbReference type="GO" id="GO:0016020">
    <property type="term" value="C:membrane"/>
    <property type="evidence" value="ECO:0007669"/>
    <property type="project" value="UniProtKB-SubCell"/>
</dbReference>
<evidence type="ECO:0000256" key="6">
    <source>
        <dbReference type="SAM" id="Phobius"/>
    </source>
</evidence>
<accession>A0A4V3EA68</accession>
<proteinExistence type="inferred from homology"/>
<dbReference type="InterPro" id="IPR050739">
    <property type="entry name" value="MFP"/>
</dbReference>
<comment type="similarity">
    <text evidence="2">Belongs to the membrane fusion protein (MFP) (TC 8.A.1) family.</text>
</comment>
<gene>
    <name evidence="7" type="ORF">CLV52_3396</name>
</gene>
<feature type="transmembrane region" description="Helical" evidence="6">
    <location>
        <begin position="7"/>
        <end position="27"/>
    </location>
</feature>
<comment type="caution">
    <text evidence="7">The sequence shown here is derived from an EMBL/GenBank/DDBJ whole genome shotgun (WGS) entry which is preliminary data.</text>
</comment>
<evidence type="ECO:0000256" key="1">
    <source>
        <dbReference type="ARBA" id="ARBA00004167"/>
    </source>
</evidence>
<sequence>MTWGNRARLFFGSIGVLVLVAALTIVFNQRQHSATSETATITAVDYPVGSTYSGTVTDVLVTEGEQVRKGDPLISVRSASLLHDLRQGVVTAQSVGYSVSSTGIIRFESAVDGTVHGLDVQTGMFVPAGSTLLTVAKTGSLSVSARLSLTPTDYGRLAKGASVDLVLPDQTTIPGRVDEVSVSTANSRAVAQIDVVSFRLRDDADGGLIQAGTPVTAIVHLRDDGPLAGVVDAGTALLRKVGL</sequence>
<evidence type="ECO:0000313" key="7">
    <source>
        <dbReference type="EMBL" id="TDS74874.1"/>
    </source>
</evidence>
<dbReference type="PANTHER" id="PTHR30386">
    <property type="entry name" value="MEMBRANE FUSION SUBUNIT OF EMRAB-TOLC MULTIDRUG EFFLUX PUMP"/>
    <property type="match status" value="1"/>
</dbReference>
<evidence type="ECO:0000256" key="3">
    <source>
        <dbReference type="ARBA" id="ARBA00022692"/>
    </source>
</evidence>
<evidence type="ECO:0000256" key="5">
    <source>
        <dbReference type="ARBA" id="ARBA00023136"/>
    </source>
</evidence>
<name>A0A4V3EA68_9MICO</name>
<comment type="subcellular location">
    <subcellularLocation>
        <location evidence="1">Membrane</location>
        <topology evidence="1">Single-pass membrane protein</topology>
    </subcellularLocation>
</comment>
<keyword evidence="4 6" id="KW-1133">Transmembrane helix</keyword>
<keyword evidence="5 6" id="KW-0472">Membrane</keyword>
<dbReference type="Gene3D" id="2.40.50.100">
    <property type="match status" value="1"/>
</dbReference>
<dbReference type="InterPro" id="IPR011053">
    <property type="entry name" value="Single_hybrid_motif"/>
</dbReference>
<keyword evidence="3 6" id="KW-0812">Transmembrane</keyword>
<dbReference type="Gene3D" id="2.40.30.170">
    <property type="match status" value="1"/>
</dbReference>